<dbReference type="Proteomes" id="UP000245431">
    <property type="component" value="Plasmid PVE_plasmid"/>
</dbReference>
<reference evidence="2" key="1">
    <citation type="submission" date="2016-07" db="EMBL/GenBank/DDBJ databases">
        <authorList>
            <person name="Florea S."/>
            <person name="Webb J.S."/>
            <person name="Jaromczyk J."/>
            <person name="Schardl C.L."/>
        </authorList>
    </citation>
    <scope>NUCLEOTIDE SEQUENCE [LARGE SCALE GENOMIC DNA]</scope>
    <source>
        <strain evidence="2">1YdBTEX2</strain>
        <plasmid evidence="2">Plasmid pve_Plasmid</plasmid>
    </source>
</reference>
<proteinExistence type="predicted"/>
<protein>
    <submittedName>
        <fullName evidence="1">Uncharacterized protein</fullName>
    </submittedName>
</protein>
<keyword evidence="1" id="KW-0614">Plasmid</keyword>
<geneLocation type="plasmid" evidence="2">
    <name>pve_Plasmid</name>
</geneLocation>
<accession>A0A1D3KA85</accession>
<dbReference type="SUPFAM" id="SSF56349">
    <property type="entry name" value="DNA breaking-rejoining enzymes"/>
    <property type="match status" value="1"/>
</dbReference>
<evidence type="ECO:0000313" key="1">
    <source>
        <dbReference type="EMBL" id="SBW85246.1"/>
    </source>
</evidence>
<gene>
    <name evidence="1" type="ORF">PVE_P0206</name>
</gene>
<dbReference type="GO" id="GO:0003677">
    <property type="term" value="F:DNA binding"/>
    <property type="evidence" value="ECO:0007669"/>
    <property type="project" value="InterPro"/>
</dbReference>
<sequence>MNSRQLFEHRANTQIIALSDVTQDFSEPERLRLQLSARVIKKPIDIGCWAYFKRGKNESVNDDRGTPVVVESFVESRRELIAKVLASFVGLRHASVRTKIRQIEYFIDWLNLNNYREVFAGETDAQRAYRDYTAYLNHQIAHRKLKPTTAYAYQEMAAKVIELLYPETGHHILAGAVRITRERGSVAASSEHVDLYRDVCLAIAQQCGDFVMSNKPYPWVVKVRDYEVVVFPSNSGAVGPFKNSPPPYNAAERRIATVEEYCAICDRLDRKWRNKSEVTRNIESARASLMAANEDERHWHRFYMAGLAAKAYACLFLMITGATPTEFAQFSYADGLDVEKSPIKKELSAVKFRAGGKSTLYNIGRDTGLPLLKQYLKLREWILNGVAHERLFFSMPEISQPKNRKKVFAELNVSGVIRKLHDVISGTFLDSTVPRLTPRKMRKNKSNGMHSARVSPSTVAASLNHTTAVNLSTYAEATPEQQEAEFGQFWQAMRHAALVVRDRSRAAAGDVIATAAGHCDLFNHPTPVRDLGAVAIEPSCRTQYGCLYCEHYVCHSDKEDLHKLLSLQYVINAVRKVAPDAAHAEALYKELSIRVDFILDALGERSNEAKQLVETIRVRVFEYGELTAFWEARMSRYEKMGVVF</sequence>
<organism evidence="1 2">
    <name type="scientific">Pseudomonas veronii 1YdBTEX2</name>
    <dbReference type="NCBI Taxonomy" id="1295141"/>
    <lineage>
        <taxon>Bacteria</taxon>
        <taxon>Pseudomonadati</taxon>
        <taxon>Pseudomonadota</taxon>
        <taxon>Gammaproteobacteria</taxon>
        <taxon>Pseudomonadales</taxon>
        <taxon>Pseudomonadaceae</taxon>
        <taxon>Pseudomonas</taxon>
    </lineage>
</organism>
<name>A0A1D3KA85_PSEVE</name>
<dbReference type="AlphaFoldDB" id="A0A1D3KA85"/>
<dbReference type="EMBL" id="LT599585">
    <property type="protein sequence ID" value="SBW85246.1"/>
    <property type="molecule type" value="Genomic_DNA"/>
</dbReference>
<dbReference type="InterPro" id="IPR011010">
    <property type="entry name" value="DNA_brk_join_enz"/>
</dbReference>
<evidence type="ECO:0000313" key="2">
    <source>
        <dbReference type="Proteomes" id="UP000245431"/>
    </source>
</evidence>